<dbReference type="Proteomes" id="UP000283269">
    <property type="component" value="Unassembled WGS sequence"/>
</dbReference>
<dbReference type="AlphaFoldDB" id="A0A409WWD5"/>
<reference evidence="1 2" key="1">
    <citation type="journal article" date="2018" name="Evol. Lett.">
        <title>Horizontal gene cluster transfer increased hallucinogenic mushroom diversity.</title>
        <authorList>
            <person name="Reynolds H.T."/>
            <person name="Vijayakumar V."/>
            <person name="Gluck-Thaler E."/>
            <person name="Korotkin H.B."/>
            <person name="Matheny P.B."/>
            <person name="Slot J.C."/>
        </authorList>
    </citation>
    <scope>NUCLEOTIDE SEQUENCE [LARGE SCALE GENOMIC DNA]</scope>
    <source>
        <strain evidence="1 2">2631</strain>
    </source>
</reference>
<accession>A0A409WWD5</accession>
<comment type="caution">
    <text evidence="1">The sequence shown here is derived from an EMBL/GenBank/DDBJ whole genome shotgun (WGS) entry which is preliminary data.</text>
</comment>
<dbReference type="EMBL" id="NHYD01003092">
    <property type="protein sequence ID" value="PPQ82840.1"/>
    <property type="molecule type" value="Genomic_DNA"/>
</dbReference>
<sequence length="147" mass="16292">MLGGDLSRSYEYWSSIFRATLLEGELWVVTVDNEGKEEIVSCAVWYAPGRALFATEAQRALGYDDYVNGCSRETKNWLEKTYPSHMKEFVGRLFTPEAYKGRKSGSFAGLATTSSVNNMGFKIQGSATVPSSIDGITIHVDAFTKRP</sequence>
<evidence type="ECO:0000313" key="1">
    <source>
        <dbReference type="EMBL" id="PPQ82840.1"/>
    </source>
</evidence>
<name>A0A409WWD5_PSICY</name>
<dbReference type="InParanoid" id="A0A409WWD5"/>
<organism evidence="1 2">
    <name type="scientific">Psilocybe cyanescens</name>
    <dbReference type="NCBI Taxonomy" id="93625"/>
    <lineage>
        <taxon>Eukaryota</taxon>
        <taxon>Fungi</taxon>
        <taxon>Dikarya</taxon>
        <taxon>Basidiomycota</taxon>
        <taxon>Agaricomycotina</taxon>
        <taxon>Agaricomycetes</taxon>
        <taxon>Agaricomycetidae</taxon>
        <taxon>Agaricales</taxon>
        <taxon>Agaricineae</taxon>
        <taxon>Strophariaceae</taxon>
        <taxon>Psilocybe</taxon>
    </lineage>
</organism>
<protein>
    <submittedName>
        <fullName evidence="1">Uncharacterized protein</fullName>
    </submittedName>
</protein>
<dbReference type="STRING" id="93625.A0A409WWD5"/>
<keyword evidence="2" id="KW-1185">Reference proteome</keyword>
<evidence type="ECO:0000313" key="2">
    <source>
        <dbReference type="Proteomes" id="UP000283269"/>
    </source>
</evidence>
<dbReference type="OrthoDB" id="61113at2759"/>
<gene>
    <name evidence="1" type="ORF">CVT25_009215</name>
</gene>
<proteinExistence type="predicted"/>